<name>A0A2W1P132_PAEXE</name>
<comment type="caution">
    <text evidence="1">The sequence shown here is derived from an EMBL/GenBank/DDBJ whole genome shotgun (WGS) entry which is preliminary data.</text>
</comment>
<dbReference type="SUPFAM" id="SSF56524">
    <property type="entry name" value="Oxidoreductase molybdopterin-binding domain"/>
    <property type="match status" value="1"/>
</dbReference>
<dbReference type="OrthoDB" id="2381583at2"/>
<dbReference type="Proteomes" id="UP000214746">
    <property type="component" value="Unassembled WGS sequence"/>
</dbReference>
<evidence type="ECO:0000313" key="2">
    <source>
        <dbReference type="Proteomes" id="UP000214746"/>
    </source>
</evidence>
<sequence length="153" mass="17460">MEIKLYDEQNGKQEISVEELTKLAPLHVDLDERVPGAEGKAFDLKAWYRAWRNERGVPSAAVEPTHMTVEAADEFRATIPWNQLDQAVFLYEQNGSSLEKGYPIRLYVPDGSSECLNVKSVIHIHFGYHEVPEKAAYGFKNQVSVEELKLRKL</sequence>
<evidence type="ECO:0008006" key="3">
    <source>
        <dbReference type="Google" id="ProtNLM"/>
    </source>
</evidence>
<dbReference type="Gene3D" id="3.90.420.10">
    <property type="entry name" value="Oxidoreductase, molybdopterin-binding domain"/>
    <property type="match status" value="1"/>
</dbReference>
<organism evidence="1 2">
    <name type="scientific">Paenibacillus xerothermodurans</name>
    <dbReference type="NCBI Taxonomy" id="1977292"/>
    <lineage>
        <taxon>Bacteria</taxon>
        <taxon>Bacillati</taxon>
        <taxon>Bacillota</taxon>
        <taxon>Bacilli</taxon>
        <taxon>Bacillales</taxon>
        <taxon>Paenibacillaceae</taxon>
        <taxon>Paenibacillus</taxon>
    </lineage>
</organism>
<dbReference type="RefSeq" id="WP_089199639.1">
    <property type="nucleotide sequence ID" value="NZ_NHRJ02000003.1"/>
</dbReference>
<accession>A0A2W1P132</accession>
<dbReference type="InterPro" id="IPR036374">
    <property type="entry name" value="OxRdtase_Mopterin-bd_sf"/>
</dbReference>
<gene>
    <name evidence="1" type="ORF">CBW46_008835</name>
</gene>
<keyword evidence="2" id="KW-1185">Reference proteome</keyword>
<dbReference type="AlphaFoldDB" id="A0A2W1P132"/>
<protein>
    <recommendedName>
        <fullName evidence="3">Oxidoreductase molybdopterin-binding domain-containing protein</fullName>
    </recommendedName>
</protein>
<proteinExistence type="predicted"/>
<dbReference type="EMBL" id="NHRJ02000003">
    <property type="protein sequence ID" value="PZE21442.1"/>
    <property type="molecule type" value="Genomic_DNA"/>
</dbReference>
<evidence type="ECO:0000313" key="1">
    <source>
        <dbReference type="EMBL" id="PZE21442.1"/>
    </source>
</evidence>
<reference evidence="1" key="1">
    <citation type="submission" date="2018-06" db="EMBL/GenBank/DDBJ databases">
        <title>Paenibacillus xerothermodurans sp. nov. an extremely dry heat resistant spore forming bacterium isolated from the soil of Cape Canaveral, Florida.</title>
        <authorList>
            <person name="Seuylemezian A."/>
            <person name="Kaur N."/>
            <person name="Patil P."/>
            <person name="Patil P."/>
            <person name="Mayilraj S."/>
            <person name="Vaishampayan P."/>
        </authorList>
    </citation>
    <scope>NUCLEOTIDE SEQUENCE [LARGE SCALE GENOMIC DNA]</scope>
    <source>
        <strain evidence="1">ATCC 27380</strain>
    </source>
</reference>